<dbReference type="Proteomes" id="UP000609802">
    <property type="component" value="Unassembled WGS sequence"/>
</dbReference>
<dbReference type="Pfam" id="PF05951">
    <property type="entry name" value="Peptidase_M15_2"/>
    <property type="match status" value="1"/>
</dbReference>
<evidence type="ECO:0000256" key="7">
    <source>
        <dbReference type="ARBA" id="ARBA00022833"/>
    </source>
</evidence>
<keyword evidence="6" id="KW-0378">Hydrolase</keyword>
<keyword evidence="8" id="KW-0482">Metalloprotease</keyword>
<evidence type="ECO:0000256" key="4">
    <source>
        <dbReference type="ARBA" id="ARBA00022723"/>
    </source>
</evidence>
<evidence type="ECO:0000256" key="9">
    <source>
        <dbReference type="ARBA" id="ARBA00023316"/>
    </source>
</evidence>
<name>A0ABQ3IMA3_9RHOB</name>
<sequence length="212" mass="23354">MDNDPFQAQKQASDGTRWDMTIDNSVGSKSILTRRGLLGAFAATAVTAAPMYANAAGFLRGGGDVRRLAMYSGRTGESINMIYWIEGKYIKDALKEINHFMRDWRTDQSIKIDTRTVDIMAAAHGLLDVREPYMMLSGYRSPKTNAMLRSRSRGVAKNSLHMKGQAADLRLKSRSVNQMFKAAVACNGGGVGKYSGSNFVHMDCGVVRSWGR</sequence>
<keyword evidence="7" id="KW-0862">Zinc</keyword>
<dbReference type="InterPro" id="IPR010275">
    <property type="entry name" value="MepK"/>
</dbReference>
<evidence type="ECO:0000256" key="6">
    <source>
        <dbReference type="ARBA" id="ARBA00022801"/>
    </source>
</evidence>
<gene>
    <name evidence="12" type="ORF">GCM10016455_00820</name>
</gene>
<reference evidence="13" key="1">
    <citation type="journal article" date="2019" name="Int. J. Syst. Evol. Microbiol.">
        <title>The Global Catalogue of Microorganisms (GCM) 10K type strain sequencing project: providing services to taxonomists for standard genome sequencing and annotation.</title>
        <authorList>
            <consortium name="The Broad Institute Genomics Platform"/>
            <consortium name="The Broad Institute Genome Sequencing Center for Infectious Disease"/>
            <person name="Wu L."/>
            <person name="Ma J."/>
        </authorList>
    </citation>
    <scope>NUCLEOTIDE SEQUENCE [LARGE SCALE GENOMIC DNA]</scope>
    <source>
        <strain evidence="13">KCTC 42443</strain>
    </source>
</reference>
<keyword evidence="9" id="KW-0961">Cell wall biogenesis/degradation</keyword>
<evidence type="ECO:0000256" key="1">
    <source>
        <dbReference type="ARBA" id="ARBA00001947"/>
    </source>
</evidence>
<comment type="cofactor">
    <cofactor evidence="1">
        <name>Zn(2+)</name>
        <dbReference type="ChEBI" id="CHEBI:29105"/>
    </cofactor>
</comment>
<evidence type="ECO:0000256" key="10">
    <source>
        <dbReference type="ARBA" id="ARBA00093448"/>
    </source>
</evidence>
<dbReference type="EMBL" id="BNCH01000001">
    <property type="protein sequence ID" value="GHE85482.1"/>
    <property type="molecule type" value="Genomic_DNA"/>
</dbReference>
<comment type="similarity">
    <text evidence="10">Belongs to the peptidase M15 family.</text>
</comment>
<comment type="caution">
    <text evidence="12">The sequence shown here is derived from an EMBL/GenBank/DDBJ whole genome shotgun (WGS) entry which is preliminary data.</text>
</comment>
<comment type="pathway">
    <text evidence="2">Cell wall biogenesis; cell wall polysaccharide biosynthesis.</text>
</comment>
<evidence type="ECO:0000313" key="12">
    <source>
        <dbReference type="EMBL" id="GHE85482.1"/>
    </source>
</evidence>
<dbReference type="PANTHER" id="PTHR37425">
    <property type="match status" value="1"/>
</dbReference>
<keyword evidence="3" id="KW-0645">Protease</keyword>
<dbReference type="PANTHER" id="PTHR37425:SF1">
    <property type="entry name" value="OUTER MEMBRANE PROTEIN"/>
    <property type="match status" value="1"/>
</dbReference>
<evidence type="ECO:0000313" key="13">
    <source>
        <dbReference type="Proteomes" id="UP000609802"/>
    </source>
</evidence>
<proteinExistence type="inferred from homology"/>
<keyword evidence="13" id="KW-1185">Reference proteome</keyword>
<evidence type="ECO:0000256" key="2">
    <source>
        <dbReference type="ARBA" id="ARBA00004776"/>
    </source>
</evidence>
<evidence type="ECO:0000256" key="8">
    <source>
        <dbReference type="ARBA" id="ARBA00023049"/>
    </source>
</evidence>
<evidence type="ECO:0000256" key="3">
    <source>
        <dbReference type="ARBA" id="ARBA00022670"/>
    </source>
</evidence>
<dbReference type="InterPro" id="IPR009045">
    <property type="entry name" value="Zn_M74/Hedgehog-like"/>
</dbReference>
<evidence type="ECO:0000256" key="5">
    <source>
        <dbReference type="ARBA" id="ARBA00022729"/>
    </source>
</evidence>
<dbReference type="Gene3D" id="3.30.1380.10">
    <property type="match status" value="1"/>
</dbReference>
<accession>A0ABQ3IMA3</accession>
<keyword evidence="5" id="KW-0732">Signal</keyword>
<evidence type="ECO:0000256" key="11">
    <source>
        <dbReference type="ARBA" id="ARBA00093666"/>
    </source>
</evidence>
<protein>
    <recommendedName>
        <fullName evidence="11">Murein endopeptidase K</fullName>
    </recommendedName>
</protein>
<organism evidence="12 13">
    <name type="scientific">Aliiroseovarius zhejiangensis</name>
    <dbReference type="NCBI Taxonomy" id="1632025"/>
    <lineage>
        <taxon>Bacteria</taxon>
        <taxon>Pseudomonadati</taxon>
        <taxon>Pseudomonadota</taxon>
        <taxon>Alphaproteobacteria</taxon>
        <taxon>Rhodobacterales</taxon>
        <taxon>Paracoccaceae</taxon>
        <taxon>Aliiroseovarius</taxon>
    </lineage>
</organism>
<dbReference type="SUPFAM" id="SSF55166">
    <property type="entry name" value="Hedgehog/DD-peptidase"/>
    <property type="match status" value="1"/>
</dbReference>
<keyword evidence="4" id="KW-0479">Metal-binding</keyword>